<dbReference type="AlphaFoldDB" id="X0Y8D3"/>
<protein>
    <submittedName>
        <fullName evidence="1">Uncharacterized protein</fullName>
    </submittedName>
</protein>
<dbReference type="SUPFAM" id="SSF48208">
    <property type="entry name" value="Six-hairpin glycosidases"/>
    <property type="match status" value="1"/>
</dbReference>
<dbReference type="InterPro" id="IPR012341">
    <property type="entry name" value="6hp_glycosidase-like_sf"/>
</dbReference>
<dbReference type="EMBL" id="BARS01052202">
    <property type="protein sequence ID" value="GAG52129.1"/>
    <property type="molecule type" value="Genomic_DNA"/>
</dbReference>
<dbReference type="InterPro" id="IPR008928">
    <property type="entry name" value="6-hairpin_glycosidase_sf"/>
</dbReference>
<organism evidence="1">
    <name type="scientific">marine sediment metagenome</name>
    <dbReference type="NCBI Taxonomy" id="412755"/>
    <lineage>
        <taxon>unclassified sequences</taxon>
        <taxon>metagenomes</taxon>
        <taxon>ecological metagenomes</taxon>
    </lineage>
</organism>
<reference evidence="1" key="1">
    <citation type="journal article" date="2014" name="Front. Microbiol.">
        <title>High frequency of phylogenetically diverse reductive dehalogenase-homologous genes in deep subseafloor sedimentary metagenomes.</title>
        <authorList>
            <person name="Kawai M."/>
            <person name="Futagami T."/>
            <person name="Toyoda A."/>
            <person name="Takaki Y."/>
            <person name="Nishi S."/>
            <person name="Hori S."/>
            <person name="Arai W."/>
            <person name="Tsubouchi T."/>
            <person name="Morono Y."/>
            <person name="Uchiyama I."/>
            <person name="Ito T."/>
            <person name="Fujiyama A."/>
            <person name="Inagaki F."/>
            <person name="Takami H."/>
        </authorList>
    </citation>
    <scope>NUCLEOTIDE SEQUENCE</scope>
    <source>
        <strain evidence="1">Expedition CK06-06</strain>
    </source>
</reference>
<gene>
    <name evidence="1" type="ORF">S01H1_77646</name>
</gene>
<feature type="non-terminal residue" evidence="1">
    <location>
        <position position="104"/>
    </location>
</feature>
<accession>X0Y8D3</accession>
<dbReference type="Gene3D" id="1.50.10.10">
    <property type="match status" value="1"/>
</dbReference>
<name>X0Y8D3_9ZZZZ</name>
<comment type="caution">
    <text evidence="1">The sequence shown here is derived from an EMBL/GenBank/DDBJ whole genome shotgun (WGS) entry which is preliminary data.</text>
</comment>
<proteinExistence type="predicted"/>
<dbReference type="GO" id="GO:0005975">
    <property type="term" value="P:carbohydrate metabolic process"/>
    <property type="evidence" value="ECO:0007669"/>
    <property type="project" value="InterPro"/>
</dbReference>
<sequence>MKMDMIQLPIRFGFHEYFDSQNGQGYGSSNFSWTSALFLDLVYEYYDKDRKRYDWLKLDKTRRLKKRMVLNRDGQSPASPSTNVDSDLMTAIVDLKERFYDMNR</sequence>
<evidence type="ECO:0000313" key="1">
    <source>
        <dbReference type="EMBL" id="GAG52129.1"/>
    </source>
</evidence>